<dbReference type="GO" id="GO:0016301">
    <property type="term" value="F:kinase activity"/>
    <property type="evidence" value="ECO:0007669"/>
    <property type="project" value="UniProtKB-KW"/>
</dbReference>
<gene>
    <name evidence="1" type="ORF">D8674_034924</name>
</gene>
<keyword evidence="2" id="KW-1185">Reference proteome</keyword>
<dbReference type="Proteomes" id="UP000327157">
    <property type="component" value="Chromosome 9"/>
</dbReference>
<reference evidence="2" key="2">
    <citation type="submission" date="2019-10" db="EMBL/GenBank/DDBJ databases">
        <title>A de novo genome assembly of a pear dwarfing rootstock.</title>
        <authorList>
            <person name="Wang F."/>
            <person name="Wang J."/>
            <person name="Li S."/>
            <person name="Zhang Y."/>
            <person name="Fang M."/>
            <person name="Ma L."/>
            <person name="Zhao Y."/>
            <person name="Jiang S."/>
        </authorList>
    </citation>
    <scope>NUCLEOTIDE SEQUENCE [LARGE SCALE GENOMIC DNA]</scope>
</reference>
<comment type="caution">
    <text evidence="1">The sequence shown here is derived from an EMBL/GenBank/DDBJ whole genome shotgun (WGS) entry which is preliminary data.</text>
</comment>
<keyword evidence="1" id="KW-0670">Pyruvate</keyword>
<name>A0A5N5GBA9_9ROSA</name>
<dbReference type="AlphaFoldDB" id="A0A5N5GBA9"/>
<keyword evidence="1" id="KW-0418">Kinase</keyword>
<reference evidence="1 2" key="1">
    <citation type="submission" date="2019-09" db="EMBL/GenBank/DDBJ databases">
        <authorList>
            <person name="Ou C."/>
        </authorList>
    </citation>
    <scope>NUCLEOTIDE SEQUENCE [LARGE SCALE GENOMIC DNA]</scope>
    <source>
        <strain evidence="1">S2</strain>
        <tissue evidence="1">Leaf</tissue>
    </source>
</reference>
<organism evidence="1 2">
    <name type="scientific">Pyrus ussuriensis x Pyrus communis</name>
    <dbReference type="NCBI Taxonomy" id="2448454"/>
    <lineage>
        <taxon>Eukaryota</taxon>
        <taxon>Viridiplantae</taxon>
        <taxon>Streptophyta</taxon>
        <taxon>Embryophyta</taxon>
        <taxon>Tracheophyta</taxon>
        <taxon>Spermatophyta</taxon>
        <taxon>Magnoliopsida</taxon>
        <taxon>eudicotyledons</taxon>
        <taxon>Gunneridae</taxon>
        <taxon>Pentapetalae</taxon>
        <taxon>rosids</taxon>
        <taxon>fabids</taxon>
        <taxon>Rosales</taxon>
        <taxon>Rosaceae</taxon>
        <taxon>Amygdaloideae</taxon>
        <taxon>Maleae</taxon>
        <taxon>Pyrus</taxon>
    </lineage>
</organism>
<accession>A0A5N5GBA9</accession>
<dbReference type="EMBL" id="SMOL01000458">
    <property type="protein sequence ID" value="KAB2612608.1"/>
    <property type="molecule type" value="Genomic_DNA"/>
</dbReference>
<keyword evidence="1" id="KW-0808">Transferase</keyword>
<protein>
    <submittedName>
        <fullName evidence="1">Plastidial pyruvate kinase 1</fullName>
    </submittedName>
</protein>
<evidence type="ECO:0000313" key="1">
    <source>
        <dbReference type="EMBL" id="KAB2612608.1"/>
    </source>
</evidence>
<reference evidence="1 2" key="3">
    <citation type="submission" date="2019-11" db="EMBL/GenBank/DDBJ databases">
        <title>A de novo genome assembly of a pear dwarfing rootstock.</title>
        <authorList>
            <person name="Wang F."/>
            <person name="Wang J."/>
            <person name="Li S."/>
            <person name="Zhang Y."/>
            <person name="Fang M."/>
            <person name="Ma L."/>
            <person name="Zhao Y."/>
            <person name="Jiang S."/>
        </authorList>
    </citation>
    <scope>NUCLEOTIDE SEQUENCE [LARGE SCALE GENOMIC DNA]</scope>
    <source>
        <strain evidence="1">S2</strain>
        <tissue evidence="1">Leaf</tissue>
    </source>
</reference>
<sequence>MHAPSLLTVLGKLSSVHSFAKCFAYSRRSFLITTMHETLILVTEFMCAEVALVAQLRTAAEKIKKLEFELAVLKGSYASAPLFCSWSSLIKRSPI</sequence>
<evidence type="ECO:0000313" key="2">
    <source>
        <dbReference type="Proteomes" id="UP000327157"/>
    </source>
</evidence>
<proteinExistence type="predicted"/>